<name>A0A936ZIY1_9BURK</name>
<gene>
    <name evidence="6" type="ORF">JI739_10085</name>
</gene>
<evidence type="ECO:0000313" key="6">
    <source>
        <dbReference type="EMBL" id="MBL0420692.1"/>
    </source>
</evidence>
<evidence type="ECO:0000256" key="2">
    <source>
        <dbReference type="ARBA" id="ARBA00023125"/>
    </source>
</evidence>
<dbReference type="RefSeq" id="WP_201683775.1">
    <property type="nucleotide sequence ID" value="NZ_JAEQNA010000003.1"/>
</dbReference>
<evidence type="ECO:0000256" key="3">
    <source>
        <dbReference type="ARBA" id="ARBA00023163"/>
    </source>
</evidence>
<reference evidence="6" key="1">
    <citation type="submission" date="2021-01" db="EMBL/GenBank/DDBJ databases">
        <title>Ramlibacter sp. strain AW1 16S ribosomal RNA gene Genome sequencing and assembly.</title>
        <authorList>
            <person name="Kang M."/>
        </authorList>
    </citation>
    <scope>NUCLEOTIDE SEQUENCE</scope>
    <source>
        <strain evidence="6">AW1</strain>
    </source>
</reference>
<dbReference type="EMBL" id="JAEQNA010000003">
    <property type="protein sequence ID" value="MBL0420692.1"/>
    <property type="molecule type" value="Genomic_DNA"/>
</dbReference>
<dbReference type="Pfam" id="PF12802">
    <property type="entry name" value="MarR_2"/>
    <property type="match status" value="1"/>
</dbReference>
<evidence type="ECO:0000256" key="4">
    <source>
        <dbReference type="SAM" id="MobiDB-lite"/>
    </source>
</evidence>
<dbReference type="InterPro" id="IPR036388">
    <property type="entry name" value="WH-like_DNA-bd_sf"/>
</dbReference>
<evidence type="ECO:0000256" key="1">
    <source>
        <dbReference type="ARBA" id="ARBA00023015"/>
    </source>
</evidence>
<keyword evidence="1" id="KW-0805">Transcription regulation</keyword>
<comment type="caution">
    <text evidence="6">The sequence shown here is derived from an EMBL/GenBank/DDBJ whole genome shotgun (WGS) entry which is preliminary data.</text>
</comment>
<proteinExistence type="predicted"/>
<dbReference type="AlphaFoldDB" id="A0A936ZIY1"/>
<feature type="domain" description="HTH marR-type" evidence="5">
    <location>
        <begin position="24"/>
        <end position="157"/>
    </location>
</feature>
<evidence type="ECO:0000259" key="5">
    <source>
        <dbReference type="PROSITE" id="PS50995"/>
    </source>
</evidence>
<dbReference type="Proteomes" id="UP000613011">
    <property type="component" value="Unassembled WGS sequence"/>
</dbReference>
<keyword evidence="2" id="KW-0238">DNA-binding</keyword>
<keyword evidence="7" id="KW-1185">Reference proteome</keyword>
<dbReference type="PANTHER" id="PTHR35790:SF4">
    <property type="entry name" value="HTH-TYPE TRANSCRIPTIONAL REGULATOR PCHR"/>
    <property type="match status" value="1"/>
</dbReference>
<feature type="region of interest" description="Disordered" evidence="4">
    <location>
        <begin position="160"/>
        <end position="181"/>
    </location>
</feature>
<dbReference type="InterPro" id="IPR036390">
    <property type="entry name" value="WH_DNA-bd_sf"/>
</dbReference>
<keyword evidence="3" id="KW-0804">Transcription</keyword>
<sequence length="181" mass="20069">MAARITPTTPWTTLAQDGCGLELEHFLSFRVVRLGTALQRLATREYLEPNGLTSPEWRILGLVRRFGPLPFAQVTAHSTLDKAQVSRSVKKLQERGLLEVEPDGSHAQRLLLATTAEGRRLHERVRRAARREQVRLLSTLSPAQRDTLWHALQVLTTAAGDQPVTLPDDAAGASPPERKTS</sequence>
<accession>A0A936ZIY1</accession>
<dbReference type="SMART" id="SM00347">
    <property type="entry name" value="HTH_MARR"/>
    <property type="match status" value="1"/>
</dbReference>
<dbReference type="InterPro" id="IPR000835">
    <property type="entry name" value="HTH_MarR-typ"/>
</dbReference>
<protein>
    <submittedName>
        <fullName evidence="6">Winged helix-turn-helix transcriptional regulator</fullName>
    </submittedName>
</protein>
<dbReference type="GO" id="GO:0003700">
    <property type="term" value="F:DNA-binding transcription factor activity"/>
    <property type="evidence" value="ECO:0007669"/>
    <property type="project" value="InterPro"/>
</dbReference>
<organism evidence="6 7">
    <name type="scientific">Ramlibacter aurantiacus</name>
    <dbReference type="NCBI Taxonomy" id="2801330"/>
    <lineage>
        <taxon>Bacteria</taxon>
        <taxon>Pseudomonadati</taxon>
        <taxon>Pseudomonadota</taxon>
        <taxon>Betaproteobacteria</taxon>
        <taxon>Burkholderiales</taxon>
        <taxon>Comamonadaceae</taxon>
        <taxon>Ramlibacter</taxon>
    </lineage>
</organism>
<dbReference type="PROSITE" id="PS50995">
    <property type="entry name" value="HTH_MARR_2"/>
    <property type="match status" value="1"/>
</dbReference>
<dbReference type="GO" id="GO:0003677">
    <property type="term" value="F:DNA binding"/>
    <property type="evidence" value="ECO:0007669"/>
    <property type="project" value="UniProtKB-KW"/>
</dbReference>
<dbReference type="InterPro" id="IPR052067">
    <property type="entry name" value="Metal_resp_HTH_trans_reg"/>
</dbReference>
<dbReference type="SUPFAM" id="SSF46785">
    <property type="entry name" value="Winged helix' DNA-binding domain"/>
    <property type="match status" value="1"/>
</dbReference>
<dbReference type="PANTHER" id="PTHR35790">
    <property type="entry name" value="HTH-TYPE TRANSCRIPTIONAL REGULATOR PCHR"/>
    <property type="match status" value="1"/>
</dbReference>
<evidence type="ECO:0000313" key="7">
    <source>
        <dbReference type="Proteomes" id="UP000613011"/>
    </source>
</evidence>
<dbReference type="Gene3D" id="1.10.10.10">
    <property type="entry name" value="Winged helix-like DNA-binding domain superfamily/Winged helix DNA-binding domain"/>
    <property type="match status" value="1"/>
</dbReference>